<dbReference type="Proteomes" id="UP001162992">
    <property type="component" value="Chromosome 18"/>
</dbReference>
<gene>
    <name evidence="1" type="ORF">O6H91_18G025500</name>
</gene>
<evidence type="ECO:0000313" key="1">
    <source>
        <dbReference type="EMBL" id="KAJ7522763.1"/>
    </source>
</evidence>
<protein>
    <submittedName>
        <fullName evidence="1">Uncharacterized protein</fullName>
    </submittedName>
</protein>
<keyword evidence="2" id="KW-1185">Reference proteome</keyword>
<dbReference type="EMBL" id="CM055109">
    <property type="protein sequence ID" value="KAJ7522763.1"/>
    <property type="molecule type" value="Genomic_DNA"/>
</dbReference>
<reference evidence="2" key="1">
    <citation type="journal article" date="2024" name="Proc. Natl. Acad. Sci. U.S.A.">
        <title>Extraordinary preservation of gene collinearity over three hundred million years revealed in homosporous lycophytes.</title>
        <authorList>
            <person name="Li C."/>
            <person name="Wickell D."/>
            <person name="Kuo L.Y."/>
            <person name="Chen X."/>
            <person name="Nie B."/>
            <person name="Liao X."/>
            <person name="Peng D."/>
            <person name="Ji J."/>
            <person name="Jenkins J."/>
            <person name="Williams M."/>
            <person name="Shu S."/>
            <person name="Plott C."/>
            <person name="Barry K."/>
            <person name="Rajasekar S."/>
            <person name="Grimwood J."/>
            <person name="Han X."/>
            <person name="Sun S."/>
            <person name="Hou Z."/>
            <person name="He W."/>
            <person name="Dai G."/>
            <person name="Sun C."/>
            <person name="Schmutz J."/>
            <person name="Leebens-Mack J.H."/>
            <person name="Li F.W."/>
            <person name="Wang L."/>
        </authorList>
    </citation>
    <scope>NUCLEOTIDE SEQUENCE [LARGE SCALE GENOMIC DNA]</scope>
    <source>
        <strain evidence="2">cv. PW_Plant_1</strain>
    </source>
</reference>
<sequence length="1185" mass="128655">MVLGLRSKKGTSVSVEFLIHLQEIKPWPIARSSKSAPSPSVILQWERGDKHSGSTKSVAPSPGQGNDGFRLVFNEHFRLPATLYKEPENKSSKSSKSSHDQGGKFQKKSVVFSLIAVKGQTLARAVLDLAEYAALDSAATTAIPLTAVRKGLLGTGGSSPHLFLGIAPYNKGSLSVDGVDQGHHREASSVAASASSRGFNPPNTKVEPELDDESRESLVAALMSDEDEIASFTDDDDEDSPRSSTTHQSDRRAHRNPVPSTVHSPSPNVEDDQTRASGEGSKVENKVAPVISSLTSSNVQQTLPVKSAAAAAASAYASKKSMMFREDNSSRGSSVDLSSEPMSPRTEDFLTPSSLGAQSPAIAAKIPTIPPLSSPLRALSKVSPAISGPETTLLETGSPYEIERNKNMEVLQKDLGSYGTLSLNKEEGKVSKRWTKAGQNSQADAPTNSAEYGKEECNLKENHNKEEGHAVGTHQEKLLLEGVTNLSSDDLGVLKRKNDARGSKEVNPKIKKDAQVQESKDHSLYLENQMVGKGKGESESLGGTRCKALPGMDLEKPKVEDREEEVNIIQAARMKFAMGSEERNEKLERKAFEETKIKLATAEAKVAAADSKVKELETRIQNLEGELIDAAAVEVSLYSVVAQHGSSPHKVHSPARRMARLYIHACKTWSQDRRASCARSCVSGLVLVARACGNDVTRLSFWLSNVVVLREMILQAFELSPASPKSPELKAAKSDNVLHKNDANANSPITERKHGLQESQSGYGGAAEKKNPLADWREANTFVVALERVEGWIFGRIIESVWWQVSDLQALTPPMQQSAELSLGSSSVEDGLEETKPSEVQKEADGFLGQELGENHQGNLCLELWKSAFLDVLQRICPVRAGGHECGCLRCLIKMILEQCLARLDVAMFNAILRDPDEWAPMDPIADPIVDPSVLPIPAGRLTFGGGAQLKNAIRTWSTWLAAFTTGHRSIVDDNTGPHPESTDGTPNENEKVPALFTLLRAMADLLMLPKDMLMDKSVRREVCPTLSLPLIKKILANFVPDEFSPDPVTPSLLAALTAEIAMEKRMQGEVDTSSASPSIVTAPHVQYAPPPSSCVRELIGDATNHPRFGRSSSSLLRKGHTSDDELEELEVPLSFMLDSAPSRAGRVDVKTSQSNGSCDDIKDPKMEAGYVRRFQLLKEVWYSH</sequence>
<accession>A0ACC2AYY5</accession>
<proteinExistence type="predicted"/>
<organism evidence="1 2">
    <name type="scientific">Diphasiastrum complanatum</name>
    <name type="common">Issler's clubmoss</name>
    <name type="synonym">Lycopodium complanatum</name>
    <dbReference type="NCBI Taxonomy" id="34168"/>
    <lineage>
        <taxon>Eukaryota</taxon>
        <taxon>Viridiplantae</taxon>
        <taxon>Streptophyta</taxon>
        <taxon>Embryophyta</taxon>
        <taxon>Tracheophyta</taxon>
        <taxon>Lycopodiopsida</taxon>
        <taxon>Lycopodiales</taxon>
        <taxon>Lycopodiaceae</taxon>
        <taxon>Lycopodioideae</taxon>
        <taxon>Diphasiastrum</taxon>
    </lineage>
</organism>
<evidence type="ECO:0000313" key="2">
    <source>
        <dbReference type="Proteomes" id="UP001162992"/>
    </source>
</evidence>
<name>A0ACC2AYY5_DIPCM</name>
<comment type="caution">
    <text evidence="1">The sequence shown here is derived from an EMBL/GenBank/DDBJ whole genome shotgun (WGS) entry which is preliminary data.</text>
</comment>